<reference evidence="2 3" key="1">
    <citation type="submission" date="2019-03" db="EMBL/GenBank/DDBJ databases">
        <title>Tal1 in Xanthomonas translucens pv. cerealis Contributes to Virulence in Bacterial Leaf Streak of Wheat.</title>
        <authorList>
            <person name="Shah S.M.A."/>
            <person name="Haq F."/>
            <person name="Ma W."/>
            <person name="Xu X."/>
            <person name="Wang S."/>
            <person name="Xu Z."/>
            <person name="Zou L."/>
            <person name="Zhu B."/>
            <person name="Chen G."/>
        </authorList>
    </citation>
    <scope>NUCLEOTIDE SEQUENCE [LARGE SCALE GENOMIC DNA]</scope>
    <source>
        <strain evidence="2 3">01</strain>
    </source>
</reference>
<dbReference type="RefSeq" id="WP_039007846.1">
    <property type="nucleotide sequence ID" value="NZ_CP038228.1"/>
</dbReference>
<feature type="transmembrane region" description="Helical" evidence="1">
    <location>
        <begin position="226"/>
        <end position="243"/>
    </location>
</feature>
<evidence type="ECO:0000256" key="1">
    <source>
        <dbReference type="SAM" id="Phobius"/>
    </source>
</evidence>
<feature type="transmembrane region" description="Helical" evidence="1">
    <location>
        <begin position="370"/>
        <end position="387"/>
    </location>
</feature>
<gene>
    <name evidence="2" type="ORF">E4A48_14205</name>
</gene>
<keyword evidence="1" id="KW-0812">Transmembrane</keyword>
<organism evidence="2 3">
    <name type="scientific">Xanthomonas cerealis pv. cerealis</name>
    <dbReference type="NCBI Taxonomy" id="152263"/>
    <lineage>
        <taxon>Bacteria</taxon>
        <taxon>Pseudomonadati</taxon>
        <taxon>Pseudomonadota</taxon>
        <taxon>Gammaproteobacteria</taxon>
        <taxon>Lysobacterales</taxon>
        <taxon>Lysobacteraceae</taxon>
        <taxon>Xanthomonas</taxon>
        <taxon>Xanthomonas translucens group</taxon>
        <taxon>Xanthomonas cerealis</taxon>
    </lineage>
</organism>
<feature type="transmembrane region" description="Helical" evidence="1">
    <location>
        <begin position="282"/>
        <end position="301"/>
    </location>
</feature>
<keyword evidence="1" id="KW-1133">Transmembrane helix</keyword>
<feature type="transmembrane region" description="Helical" evidence="1">
    <location>
        <begin position="21"/>
        <end position="40"/>
    </location>
</feature>
<keyword evidence="1" id="KW-0472">Membrane</keyword>
<proteinExistence type="predicted"/>
<feature type="transmembrane region" description="Helical" evidence="1">
    <location>
        <begin position="134"/>
        <end position="151"/>
    </location>
</feature>
<protein>
    <recommendedName>
        <fullName evidence="4">Glycosyltransferase RgtA/B/C/D-like domain-containing protein</fullName>
    </recommendedName>
</protein>
<dbReference type="Proteomes" id="UP000319349">
    <property type="component" value="Chromosome"/>
</dbReference>
<dbReference type="AlphaFoldDB" id="A0A514EF79"/>
<evidence type="ECO:0000313" key="3">
    <source>
        <dbReference type="Proteomes" id="UP000319349"/>
    </source>
</evidence>
<keyword evidence="3" id="KW-1185">Reference proteome</keyword>
<feature type="transmembrane region" description="Helical" evidence="1">
    <location>
        <begin position="103"/>
        <end position="122"/>
    </location>
</feature>
<accession>A0A514EF79</accession>
<sequence>MNGTDMQHTRASLRQFRPGSAWWIAVAVGLVALAARLLYIEHFAVSMPFWDQWDAEGDHLLKPLLSGSLGLADLLHAHNEHRIVPTKLVTLVSYLATGQWNNIYEARISAAIYAMIPAILVWHGMRIGASLRSRFLLIAVAICAAVLPYSWENFLVGFQSQFYFLILSAVLAVSLAAAMHENLIAIGGVVLLCVISVLTMASGLLTPVAAAATYALAAWLLPGRRWPSVLAICLLLAIAVLAYKSMPVIPEHAVMRAQSGLELFGGLTRVLSWPVRGMHVPALLLWLPGVLGVALTLYARPAGKTDITMAGLLAWGGLQAAAIAYGRGHDLVELSPRYTEILIPGLFANAWFAIRLLQLRHNVPALVQRGTYAVAALFTLTLFGGWAERFHVDMEALRARHEATQAQAQGVLYYIASKDDVTFESGQLPLPYPNSQRLHQLLQDPYLLQALSGSDRPRPLHSFTSPNDVRQRRL</sequence>
<dbReference type="EMBL" id="CP038228">
    <property type="protein sequence ID" value="QDI04688.1"/>
    <property type="molecule type" value="Genomic_DNA"/>
</dbReference>
<evidence type="ECO:0008006" key="4">
    <source>
        <dbReference type="Google" id="ProtNLM"/>
    </source>
</evidence>
<evidence type="ECO:0000313" key="2">
    <source>
        <dbReference type="EMBL" id="QDI04688.1"/>
    </source>
</evidence>
<name>A0A514EF79_9XANT</name>
<feature type="transmembrane region" description="Helical" evidence="1">
    <location>
        <begin position="189"/>
        <end position="220"/>
    </location>
</feature>
<feature type="transmembrane region" description="Helical" evidence="1">
    <location>
        <begin position="157"/>
        <end position="177"/>
    </location>
</feature>